<protein>
    <recommendedName>
        <fullName evidence="5">Zinc ribbon domain-containing protein</fullName>
    </recommendedName>
</protein>
<keyword evidence="2" id="KW-1133">Transmembrane helix</keyword>
<keyword evidence="4" id="KW-1185">Reference proteome</keyword>
<name>A0A830EMT2_9EURY</name>
<reference evidence="3" key="1">
    <citation type="journal article" date="2014" name="Int. J. Syst. Evol. Microbiol.">
        <title>Complete genome sequence of Corynebacterium casei LMG S-19264T (=DSM 44701T), isolated from a smear-ripened cheese.</title>
        <authorList>
            <consortium name="US DOE Joint Genome Institute (JGI-PGF)"/>
            <person name="Walter F."/>
            <person name="Albersmeier A."/>
            <person name="Kalinowski J."/>
            <person name="Ruckert C."/>
        </authorList>
    </citation>
    <scope>NUCLEOTIDE SEQUENCE</scope>
    <source>
        <strain evidence="3">JCM 14359</strain>
    </source>
</reference>
<dbReference type="Proteomes" id="UP000653099">
    <property type="component" value="Unassembled WGS sequence"/>
</dbReference>
<proteinExistence type="predicted"/>
<evidence type="ECO:0000256" key="1">
    <source>
        <dbReference type="SAM" id="MobiDB-lite"/>
    </source>
</evidence>
<dbReference type="AlphaFoldDB" id="A0A830EMT2"/>
<dbReference type="EMBL" id="BMOC01000002">
    <property type="protein sequence ID" value="GGI99217.1"/>
    <property type="molecule type" value="Genomic_DNA"/>
</dbReference>
<dbReference type="RefSeq" id="WP_229663716.1">
    <property type="nucleotide sequence ID" value="NZ_BMOC01000002.1"/>
</dbReference>
<organism evidence="3 4">
    <name type="scientific">Halobellus salinus</name>
    <dbReference type="NCBI Taxonomy" id="931585"/>
    <lineage>
        <taxon>Archaea</taxon>
        <taxon>Methanobacteriati</taxon>
        <taxon>Methanobacteriota</taxon>
        <taxon>Stenosarchaea group</taxon>
        <taxon>Halobacteria</taxon>
        <taxon>Halobacteriales</taxon>
        <taxon>Haloferacaceae</taxon>
        <taxon>Halobellus</taxon>
    </lineage>
</organism>
<evidence type="ECO:0008006" key="5">
    <source>
        <dbReference type="Google" id="ProtNLM"/>
    </source>
</evidence>
<accession>A0A830EMT2</accession>
<gene>
    <name evidence="3" type="ORF">GCM10008995_06430</name>
</gene>
<evidence type="ECO:0000313" key="4">
    <source>
        <dbReference type="Proteomes" id="UP000653099"/>
    </source>
</evidence>
<evidence type="ECO:0000256" key="2">
    <source>
        <dbReference type="SAM" id="Phobius"/>
    </source>
</evidence>
<reference evidence="3" key="2">
    <citation type="submission" date="2020-09" db="EMBL/GenBank/DDBJ databases">
        <authorList>
            <person name="Sun Q."/>
            <person name="Ohkuma M."/>
        </authorList>
    </citation>
    <scope>NUCLEOTIDE SEQUENCE</scope>
    <source>
        <strain evidence="3">JCM 14359</strain>
    </source>
</reference>
<sequence>MSSEPGPDEVYCIECGEIIREKAEICPECGVRQPTAPGGHHSGGGGVQRGQQSGAPAATQGGQPAGSRPAQGGQPAGSRPAQGGQPARGGRGRPAGDPNASEAFKLMLAYYQEYPIRGLIHALVALFTAGGWALWFVFFWFGTFVGWKDVEGMRDIRYS</sequence>
<keyword evidence="2" id="KW-0472">Membrane</keyword>
<feature type="region of interest" description="Disordered" evidence="1">
    <location>
        <begin position="29"/>
        <end position="98"/>
    </location>
</feature>
<keyword evidence="2" id="KW-0812">Transmembrane</keyword>
<feature type="compositionally biased region" description="Low complexity" evidence="1">
    <location>
        <begin position="49"/>
        <end position="67"/>
    </location>
</feature>
<feature type="transmembrane region" description="Helical" evidence="2">
    <location>
        <begin position="119"/>
        <end position="141"/>
    </location>
</feature>
<evidence type="ECO:0000313" key="3">
    <source>
        <dbReference type="EMBL" id="GGI99217.1"/>
    </source>
</evidence>
<comment type="caution">
    <text evidence="3">The sequence shown here is derived from an EMBL/GenBank/DDBJ whole genome shotgun (WGS) entry which is preliminary data.</text>
</comment>